<dbReference type="PANTHER" id="PTHR43531:SF5">
    <property type="entry name" value="METHYL-ACCEPTING CHEMOTAXIS PROTEIN III"/>
    <property type="match status" value="1"/>
</dbReference>
<dbReference type="PRINTS" id="PR00260">
    <property type="entry name" value="CHEMTRNSDUCR"/>
</dbReference>
<evidence type="ECO:0000256" key="2">
    <source>
        <dbReference type="ARBA" id="ARBA00022475"/>
    </source>
</evidence>
<keyword evidence="8 12" id="KW-0472">Membrane</keyword>
<feature type="domain" description="HAMP" evidence="15">
    <location>
        <begin position="209"/>
        <end position="263"/>
    </location>
</feature>
<dbReference type="Pfam" id="PF00015">
    <property type="entry name" value="MCPsignal"/>
    <property type="match status" value="1"/>
</dbReference>
<dbReference type="InterPro" id="IPR051310">
    <property type="entry name" value="MCP_chemotaxis"/>
</dbReference>
<feature type="domain" description="Methyl-accepting transducer" evidence="14">
    <location>
        <begin position="268"/>
        <end position="497"/>
    </location>
</feature>
<dbReference type="PROSITE" id="PS50111">
    <property type="entry name" value="CHEMOTAXIS_TRANSDUC_2"/>
    <property type="match status" value="1"/>
</dbReference>
<dbReference type="SUPFAM" id="SSF58104">
    <property type="entry name" value="Methyl-accepting chemotaxis protein (MCP) signaling domain"/>
    <property type="match status" value="1"/>
</dbReference>
<dbReference type="InterPro" id="IPR004089">
    <property type="entry name" value="MCPsignal_dom"/>
</dbReference>
<comment type="subcellular location">
    <subcellularLocation>
        <location evidence="1">Cell inner membrane</location>
        <topology evidence="1">Multi-pass membrane protein</topology>
    </subcellularLocation>
</comment>
<evidence type="ECO:0000256" key="8">
    <source>
        <dbReference type="ARBA" id="ARBA00023136"/>
    </source>
</evidence>
<dbReference type="InterPro" id="IPR004090">
    <property type="entry name" value="Chemotax_Me-accpt_rcpt"/>
</dbReference>
<name>A0A9J6Q4T1_9ENTR</name>
<keyword evidence="6 12" id="KW-0812">Transmembrane</keyword>
<dbReference type="GO" id="GO:0007165">
    <property type="term" value="P:signal transduction"/>
    <property type="evidence" value="ECO:0007669"/>
    <property type="project" value="UniProtKB-KW"/>
</dbReference>
<gene>
    <name evidence="16" type="ORF">M8014_03110</name>
</gene>
<comment type="caution">
    <text evidence="16">The sequence shown here is derived from an EMBL/GenBank/DDBJ whole genome shotgun (WGS) entry which is preliminary data.</text>
</comment>
<dbReference type="PANTHER" id="PTHR43531">
    <property type="entry name" value="PROTEIN ICFG"/>
    <property type="match status" value="1"/>
</dbReference>
<organism evidence="16 17">
    <name type="scientific">Silvania hatchlandensis</name>
    <dbReference type="NCBI Taxonomy" id="2926469"/>
    <lineage>
        <taxon>Bacteria</taxon>
        <taxon>Pseudomonadati</taxon>
        <taxon>Pseudomonadota</taxon>
        <taxon>Gammaproteobacteria</taxon>
        <taxon>Enterobacterales</taxon>
        <taxon>Enterobacteriaceae</taxon>
        <taxon>Silvania</taxon>
    </lineage>
</organism>
<dbReference type="Gene3D" id="1.20.120.30">
    <property type="entry name" value="Aspartate receptor, ligand-binding domain"/>
    <property type="match status" value="1"/>
</dbReference>
<evidence type="ECO:0000256" key="5">
    <source>
        <dbReference type="ARBA" id="ARBA00022519"/>
    </source>
</evidence>
<dbReference type="SMART" id="SM00283">
    <property type="entry name" value="MA"/>
    <property type="match status" value="1"/>
</dbReference>
<evidence type="ECO:0000256" key="6">
    <source>
        <dbReference type="ARBA" id="ARBA00022692"/>
    </source>
</evidence>
<dbReference type="InterPro" id="IPR035440">
    <property type="entry name" value="4HB_MCP_dom_sf"/>
</dbReference>
<dbReference type="CDD" id="cd11386">
    <property type="entry name" value="MCP_signal"/>
    <property type="match status" value="1"/>
</dbReference>
<proteinExistence type="inferred from homology"/>
<keyword evidence="3" id="KW-0488">Methylation</keyword>
<protein>
    <submittedName>
        <fullName evidence="16">Methyl-accepting chemotaxis protein</fullName>
    </submittedName>
</protein>
<dbReference type="SMART" id="SM00304">
    <property type="entry name" value="HAMP"/>
    <property type="match status" value="1"/>
</dbReference>
<dbReference type="GO" id="GO:0006935">
    <property type="term" value="P:chemotaxis"/>
    <property type="evidence" value="ECO:0007669"/>
    <property type="project" value="UniProtKB-KW"/>
</dbReference>
<dbReference type="EMBL" id="JAMGZK010000037">
    <property type="protein sequence ID" value="MCU6663333.1"/>
    <property type="molecule type" value="Genomic_DNA"/>
</dbReference>
<keyword evidence="17" id="KW-1185">Reference proteome</keyword>
<dbReference type="SUPFAM" id="SSF47170">
    <property type="entry name" value="Aspartate receptor, ligand-binding domain"/>
    <property type="match status" value="1"/>
</dbReference>
<keyword evidence="7 12" id="KW-1133">Transmembrane helix</keyword>
<dbReference type="Proteomes" id="UP001063816">
    <property type="component" value="Unassembled WGS sequence"/>
</dbReference>
<feature type="transmembrane region" description="Helical" evidence="12">
    <location>
        <begin position="185"/>
        <end position="207"/>
    </location>
</feature>
<dbReference type="InterPro" id="IPR003660">
    <property type="entry name" value="HAMP_dom"/>
</dbReference>
<dbReference type="GO" id="GO:0004888">
    <property type="term" value="F:transmembrane signaling receptor activity"/>
    <property type="evidence" value="ECO:0007669"/>
    <property type="project" value="InterPro"/>
</dbReference>
<keyword evidence="13" id="KW-0732">Signal</keyword>
<reference evidence="16" key="1">
    <citation type="submission" date="2022-05" db="EMBL/GenBank/DDBJ databases">
        <title>Description of a novel species of Leclercia; Leclercia tamurae and the Proposal for a Novel Genus Silvania gen. nov. Containing Two Novel Species Silvania hatchlandensis sp. nov. and Silvania confinis sp. nov. Isolated from the Rhizosphere of Oak.</title>
        <authorList>
            <person name="Maddock D.W."/>
            <person name="Brady C.L."/>
            <person name="Denman S."/>
            <person name="Arnold D."/>
        </authorList>
    </citation>
    <scope>NUCLEOTIDE SEQUENCE</scope>
    <source>
        <strain evidence="16">H19S6</strain>
    </source>
</reference>
<evidence type="ECO:0000256" key="4">
    <source>
        <dbReference type="ARBA" id="ARBA00022500"/>
    </source>
</evidence>
<dbReference type="PROSITE" id="PS50885">
    <property type="entry name" value="HAMP"/>
    <property type="match status" value="1"/>
</dbReference>
<evidence type="ECO:0000256" key="9">
    <source>
        <dbReference type="ARBA" id="ARBA00023224"/>
    </source>
</evidence>
<evidence type="ECO:0000256" key="7">
    <source>
        <dbReference type="ARBA" id="ARBA00022989"/>
    </source>
</evidence>
<keyword evidence="5" id="KW-0997">Cell inner membrane</keyword>
<evidence type="ECO:0000313" key="16">
    <source>
        <dbReference type="EMBL" id="MCU6663333.1"/>
    </source>
</evidence>
<sequence length="516" mass="55561">MSLKKSSLAVLFALLFFFVASAATNVWLVIKSNESLDNVNKEIQVVLSIIDPINHSRTLRVRVMEYMKQAEGGETADLTQKLADVKLALSKADDAFAAFNAAPRLADEAPLVKNYGDAWLNYRDQGLVPLIDAAAAHDAAKFDALIPQISRLDRQYEIVLDQVLSIHQKYAKSLNEDARDHFTSGLAIIAAFAALFVVVIVAVNWLMTRFVFTPIQLAREHCSQIAAGKLTETVPLKDGSRNEIDQLMGSMEQMRLALLETISQVREACRTVNHASQEIASGNIDLASRTEQQASALTETAASMEQLSATVANNTENVHQAGKLVQDAVNNARTGESVTREVIDTMNTIAANSQRIEDITSVINSIAFQTNILALNAAVEAARAGNQGRGFAVVATEVRTLAQKSAVAAKDIENLIAQSVSSVKNGSQLVNRSGEVINAIITSVNKVNALMEQIAVASEEQSRGIGQVGQAVTEMDGVTQQNAALVQESAAAAASLEEQARHLTQSISSFRLPEPA</sequence>
<dbReference type="Pfam" id="PF00672">
    <property type="entry name" value="HAMP"/>
    <property type="match status" value="1"/>
</dbReference>
<dbReference type="RefSeq" id="WP_271281081.1">
    <property type="nucleotide sequence ID" value="NZ_JAMGZK010000037.1"/>
</dbReference>
<dbReference type="Gene3D" id="1.10.287.950">
    <property type="entry name" value="Methyl-accepting chemotaxis protein"/>
    <property type="match status" value="1"/>
</dbReference>
<evidence type="ECO:0000256" key="12">
    <source>
        <dbReference type="SAM" id="Phobius"/>
    </source>
</evidence>
<comment type="similarity">
    <text evidence="10">Belongs to the methyl-accepting chemotaxis (MCP) protein family.</text>
</comment>
<dbReference type="Pfam" id="PF02203">
    <property type="entry name" value="TarH"/>
    <property type="match status" value="1"/>
</dbReference>
<keyword evidence="9 11" id="KW-0807">Transducer</keyword>
<feature type="signal peptide" evidence="13">
    <location>
        <begin position="1"/>
        <end position="22"/>
    </location>
</feature>
<feature type="chain" id="PRO_5039911018" evidence="13">
    <location>
        <begin position="23"/>
        <end position="516"/>
    </location>
</feature>
<keyword evidence="4" id="KW-0145">Chemotaxis</keyword>
<dbReference type="FunFam" id="1.10.287.950:FF:000001">
    <property type="entry name" value="Methyl-accepting chemotaxis sensory transducer"/>
    <property type="match status" value="1"/>
</dbReference>
<evidence type="ECO:0000259" key="15">
    <source>
        <dbReference type="PROSITE" id="PS50885"/>
    </source>
</evidence>
<dbReference type="CDD" id="cd06225">
    <property type="entry name" value="HAMP"/>
    <property type="match status" value="1"/>
</dbReference>
<evidence type="ECO:0000313" key="17">
    <source>
        <dbReference type="Proteomes" id="UP001063816"/>
    </source>
</evidence>
<evidence type="ECO:0000256" key="10">
    <source>
        <dbReference type="ARBA" id="ARBA00029447"/>
    </source>
</evidence>
<evidence type="ECO:0000259" key="14">
    <source>
        <dbReference type="PROSITE" id="PS50111"/>
    </source>
</evidence>
<dbReference type="AlphaFoldDB" id="A0A9J6Q4T1"/>
<dbReference type="InterPro" id="IPR003122">
    <property type="entry name" value="Tar_rcpt_lig-bd"/>
</dbReference>
<evidence type="ECO:0000256" key="11">
    <source>
        <dbReference type="PROSITE-ProRule" id="PRU00284"/>
    </source>
</evidence>
<evidence type="ECO:0000256" key="13">
    <source>
        <dbReference type="SAM" id="SignalP"/>
    </source>
</evidence>
<dbReference type="GO" id="GO:0005886">
    <property type="term" value="C:plasma membrane"/>
    <property type="evidence" value="ECO:0007669"/>
    <property type="project" value="UniProtKB-SubCell"/>
</dbReference>
<evidence type="ECO:0000256" key="3">
    <source>
        <dbReference type="ARBA" id="ARBA00022481"/>
    </source>
</evidence>
<accession>A0A9J6Q4T1</accession>
<evidence type="ECO:0000256" key="1">
    <source>
        <dbReference type="ARBA" id="ARBA00004429"/>
    </source>
</evidence>
<keyword evidence="2" id="KW-1003">Cell membrane</keyword>